<evidence type="ECO:0000259" key="1">
    <source>
        <dbReference type="Pfam" id="PF00027"/>
    </source>
</evidence>
<evidence type="ECO:0000313" key="3">
    <source>
        <dbReference type="Proteomes" id="UP000544222"/>
    </source>
</evidence>
<evidence type="ECO:0000313" key="2">
    <source>
        <dbReference type="EMBL" id="MBB3187475.1"/>
    </source>
</evidence>
<dbReference type="Pfam" id="PF00027">
    <property type="entry name" value="cNMP_binding"/>
    <property type="match status" value="1"/>
</dbReference>
<proteinExistence type="predicted"/>
<gene>
    <name evidence="2" type="ORF">FHX64_001638</name>
</gene>
<keyword evidence="3" id="KW-1185">Reference proteome</keyword>
<dbReference type="RefSeq" id="WP_183413231.1">
    <property type="nucleotide sequence ID" value="NZ_JACHYB010000001.1"/>
</dbReference>
<dbReference type="Gene3D" id="2.60.120.10">
    <property type="entry name" value="Jelly Rolls"/>
    <property type="match status" value="1"/>
</dbReference>
<name>A0A7W5H281_9PORP</name>
<dbReference type="InterPro" id="IPR000595">
    <property type="entry name" value="cNMP-bd_dom"/>
</dbReference>
<dbReference type="EMBL" id="JACHYB010000001">
    <property type="protein sequence ID" value="MBB3187475.1"/>
    <property type="molecule type" value="Genomic_DNA"/>
</dbReference>
<comment type="caution">
    <text evidence="2">The sequence shown here is derived from an EMBL/GenBank/DDBJ whole genome shotgun (WGS) entry which is preliminary data.</text>
</comment>
<dbReference type="InterPro" id="IPR014710">
    <property type="entry name" value="RmlC-like_jellyroll"/>
</dbReference>
<dbReference type="AlphaFoldDB" id="A0A7W5H281"/>
<dbReference type="Proteomes" id="UP000544222">
    <property type="component" value="Unassembled WGS sequence"/>
</dbReference>
<accession>A0A7W5H281</accession>
<organism evidence="2 3">
    <name type="scientific">Microbacter margulisiae</name>
    <dbReference type="NCBI Taxonomy" id="1350067"/>
    <lineage>
        <taxon>Bacteria</taxon>
        <taxon>Pseudomonadati</taxon>
        <taxon>Bacteroidota</taxon>
        <taxon>Bacteroidia</taxon>
        <taxon>Bacteroidales</taxon>
        <taxon>Porphyromonadaceae</taxon>
        <taxon>Microbacter</taxon>
    </lineage>
</organism>
<reference evidence="2 3" key="1">
    <citation type="submission" date="2020-08" db="EMBL/GenBank/DDBJ databases">
        <title>Genomic Encyclopedia of Type Strains, Phase IV (KMG-IV): sequencing the most valuable type-strain genomes for metagenomic binning, comparative biology and taxonomic classification.</title>
        <authorList>
            <person name="Goeker M."/>
        </authorList>
    </citation>
    <scope>NUCLEOTIDE SEQUENCE [LARGE SCALE GENOMIC DNA]</scope>
    <source>
        <strain evidence="2 3">DSM 27471</strain>
    </source>
</reference>
<dbReference type="SUPFAM" id="SSF51206">
    <property type="entry name" value="cAMP-binding domain-like"/>
    <property type="match status" value="1"/>
</dbReference>
<dbReference type="InterPro" id="IPR018490">
    <property type="entry name" value="cNMP-bd_dom_sf"/>
</dbReference>
<sequence>MAETFEQYILRVMPGITKEQTGLLLSKCIVRKLHKKEILLKEGDISHYKIFVMKGLLRNYNIAENGNEIIVRFTDEGEWTTDPESYFSGLPSKYNIDATEPTEVVLIHQEDLLTLKQQIPPFALFMVKMMTDNANLIQKRVLMSISGSAEEKYLDFIQTYPSIFKRVPLHMIASYLGLSRETLTRVRQGLANK</sequence>
<protein>
    <submittedName>
        <fullName evidence="2">CRP-like cAMP-binding protein</fullName>
    </submittedName>
</protein>
<feature type="domain" description="Cyclic nucleotide-binding" evidence="1">
    <location>
        <begin position="31"/>
        <end position="117"/>
    </location>
</feature>